<feature type="region of interest" description="Disordered" evidence="5">
    <location>
        <begin position="1"/>
        <end position="76"/>
    </location>
</feature>
<organism evidence="7 8">
    <name type="scientific">Pythium insidiosum</name>
    <name type="common">Pythiosis disease agent</name>
    <dbReference type="NCBI Taxonomy" id="114742"/>
    <lineage>
        <taxon>Eukaryota</taxon>
        <taxon>Sar</taxon>
        <taxon>Stramenopiles</taxon>
        <taxon>Oomycota</taxon>
        <taxon>Peronosporomycetes</taxon>
        <taxon>Pythiales</taxon>
        <taxon>Pythiaceae</taxon>
        <taxon>Pythium</taxon>
    </lineage>
</organism>
<sequence length="835" mass="92894">MAGGHHHRSGPLKQKNKKHKAGRHATKTTLAKVQGGKVEGSKVSSGPKASSLAGSGAMQSSNKNMRLQRQRHQRDKKREELLLQKRFGSGSSQGPPKTVALVALGQLANLSEIKASLMEGAAHIEEPVADGLRNCTVGVFTQHKQKVCIIECGNDLLVAMDAAKVADIVVFVLPVHEGIDNALNVAGMRILSAIRAQGLPATIGCIQGLEGHNAKTQAEIKKLSHRFFEREFGEAVKVVQPNVNSQLSRTVMTMALRTIHWRETRSYMLATAAAFTPNSAEDPARGTLHLSGYIRGKPMSVNQLVHITDVGTFQLSHITQGATKKTSTAQKMDMDDGSAALEAAAALGEPLVLAQADPSVQEDLRMEAEYDPFASEQTWPTQEELEEAERQARMQKKKDAKGMSSYQAAWVSDGEDDNVDGDDEMRDDDDDAEQDDDADDAGVDQSFCQVKAKGDDDEEDDDDMSMDEEDAVTRQRNMDALREKRRMENENEVFPDEVDVPSDVSGRTRFARYRGLKSMRTSYWDPKEQLPSDYARLFQFEDFANVQRIALQRGKEAERVMKNELRRKNSMARSRATSIASAMEDVETDSQQSLMVLPEFGSSGYIASGIFVTLHIKDVPLQAFQARVQAGPLILGALLKHENRLSVLNFNIQRAQTFTDPLKSKEPVVFHCGFRRYAGRPVYSDQSLKSDQHLFHRFLPQGGWCVASVYAPVTFQPASVLVFREHSEDASLELIASGTLMNVNPDRIVLKRVVITGTPVKVKKRKAVVRYMFNEPEDVRWFKPVELYTKHGMTGHIKESLGTHGDFKAVFNKPVKQHDTVCLPLYKRVYPKFVE</sequence>
<dbReference type="GO" id="GO:0000479">
    <property type="term" value="P:endonucleolytic cleavage of tricistronic rRNA transcript (SSU-rRNA, 5.8S rRNA, LSU-rRNA)"/>
    <property type="evidence" value="ECO:0007669"/>
    <property type="project" value="TreeGrafter"/>
</dbReference>
<dbReference type="GO" id="GO:0005730">
    <property type="term" value="C:nucleolus"/>
    <property type="evidence" value="ECO:0007669"/>
    <property type="project" value="UniProtKB-SubCell"/>
</dbReference>
<proteinExistence type="inferred from homology"/>
<evidence type="ECO:0000313" key="7">
    <source>
        <dbReference type="EMBL" id="KAJ0398918.1"/>
    </source>
</evidence>
<dbReference type="AlphaFoldDB" id="A0AAD5M8Z6"/>
<accession>A0AAD5M8Z6</accession>
<evidence type="ECO:0000313" key="8">
    <source>
        <dbReference type="Proteomes" id="UP001209570"/>
    </source>
</evidence>
<reference evidence="7" key="1">
    <citation type="submission" date="2021-12" db="EMBL/GenBank/DDBJ databases">
        <title>Prjna785345.</title>
        <authorList>
            <person name="Rujirawat T."/>
            <person name="Krajaejun T."/>
        </authorList>
    </citation>
    <scope>NUCLEOTIDE SEQUENCE</scope>
    <source>
        <strain evidence="7">Pi057C3</strain>
    </source>
</reference>
<dbReference type="Pfam" id="PF08142">
    <property type="entry name" value="AARP2CN"/>
    <property type="match status" value="1"/>
</dbReference>
<dbReference type="GO" id="GO:0003924">
    <property type="term" value="F:GTPase activity"/>
    <property type="evidence" value="ECO:0007669"/>
    <property type="project" value="TreeGrafter"/>
</dbReference>
<dbReference type="EMBL" id="JAKCXM010000200">
    <property type="protein sequence ID" value="KAJ0398918.1"/>
    <property type="molecule type" value="Genomic_DNA"/>
</dbReference>
<dbReference type="PANTHER" id="PTHR12858:SF1">
    <property type="entry name" value="PRE-RRNA-PROCESSING PROTEIN TSR1 HOMOLOG"/>
    <property type="match status" value="1"/>
</dbReference>
<dbReference type="GO" id="GO:0000462">
    <property type="term" value="P:maturation of SSU-rRNA from tricistronic rRNA transcript (SSU-rRNA, 5.8S rRNA, LSU-rRNA)"/>
    <property type="evidence" value="ECO:0007669"/>
    <property type="project" value="TreeGrafter"/>
</dbReference>
<feature type="domain" description="Bms1-type G" evidence="6">
    <location>
        <begin position="95"/>
        <end position="265"/>
    </location>
</feature>
<feature type="compositionally biased region" description="Basic residues" evidence="5">
    <location>
        <begin position="66"/>
        <end position="75"/>
    </location>
</feature>
<feature type="compositionally biased region" description="Low complexity" evidence="5">
    <location>
        <begin position="32"/>
        <end position="46"/>
    </location>
</feature>
<dbReference type="PROSITE" id="PS51714">
    <property type="entry name" value="G_BMS1"/>
    <property type="match status" value="1"/>
</dbReference>
<comment type="subcellular location">
    <subcellularLocation>
        <location evidence="1">Nucleus</location>
        <location evidence="1">Nucleolus</location>
    </subcellularLocation>
</comment>
<dbReference type="GO" id="GO:0034511">
    <property type="term" value="F:U3 snoRNA binding"/>
    <property type="evidence" value="ECO:0007669"/>
    <property type="project" value="TreeGrafter"/>
</dbReference>
<keyword evidence="3" id="KW-0539">Nucleus</keyword>
<feature type="region of interest" description="Disordered" evidence="5">
    <location>
        <begin position="372"/>
        <end position="474"/>
    </location>
</feature>
<feature type="compositionally biased region" description="Acidic residues" evidence="5">
    <location>
        <begin position="455"/>
        <end position="470"/>
    </location>
</feature>
<dbReference type="SMART" id="SM01362">
    <property type="entry name" value="DUF663"/>
    <property type="match status" value="1"/>
</dbReference>
<dbReference type="GO" id="GO:0005525">
    <property type="term" value="F:GTP binding"/>
    <property type="evidence" value="ECO:0007669"/>
    <property type="project" value="TreeGrafter"/>
</dbReference>
<dbReference type="InterPro" id="IPR030387">
    <property type="entry name" value="G_Bms1/Tsr1_dom"/>
</dbReference>
<feature type="compositionally biased region" description="Basic residues" evidence="5">
    <location>
        <begin position="1"/>
        <end position="26"/>
    </location>
</feature>
<dbReference type="InterPro" id="IPR039761">
    <property type="entry name" value="Bms1/Tsr1"/>
</dbReference>
<dbReference type="InterPro" id="IPR012948">
    <property type="entry name" value="AARP2CN"/>
</dbReference>
<dbReference type="InterPro" id="IPR007034">
    <property type="entry name" value="BMS1_TSR1_C"/>
</dbReference>
<feature type="compositionally biased region" description="Acidic residues" evidence="5">
    <location>
        <begin position="413"/>
        <end position="442"/>
    </location>
</feature>
<evidence type="ECO:0000256" key="1">
    <source>
        <dbReference type="ARBA" id="ARBA00004604"/>
    </source>
</evidence>
<evidence type="ECO:0000259" key="6">
    <source>
        <dbReference type="PROSITE" id="PS51714"/>
    </source>
</evidence>
<evidence type="ECO:0000256" key="2">
    <source>
        <dbReference type="ARBA" id="ARBA00022517"/>
    </source>
</evidence>
<comment type="caution">
    <text evidence="7">The sequence shown here is derived from an EMBL/GenBank/DDBJ whole genome shotgun (WGS) entry which is preliminary data.</text>
</comment>
<comment type="similarity">
    <text evidence="4">Belongs to the TRAFAC class translation factor GTPase superfamily. Bms1-like GTPase family. TSR1 subfamily.</text>
</comment>
<gene>
    <name evidence="7" type="ORF">P43SY_005276</name>
</gene>
<dbReference type="SMART" id="SM00785">
    <property type="entry name" value="AARP2CN"/>
    <property type="match status" value="1"/>
</dbReference>
<dbReference type="PANTHER" id="PTHR12858">
    <property type="entry name" value="RIBOSOME BIOGENESIS PROTEIN"/>
    <property type="match status" value="1"/>
</dbReference>
<evidence type="ECO:0000256" key="4">
    <source>
        <dbReference type="ARBA" id="ARBA00038288"/>
    </source>
</evidence>
<keyword evidence="2" id="KW-0690">Ribosome biogenesis</keyword>
<name>A0AAD5M8Z6_PYTIN</name>
<keyword evidence="8" id="KW-1185">Reference proteome</keyword>
<dbReference type="Pfam" id="PF22298">
    <property type="entry name" value="Tsr1_G-like"/>
    <property type="match status" value="1"/>
</dbReference>
<dbReference type="Proteomes" id="UP001209570">
    <property type="component" value="Unassembled WGS sequence"/>
</dbReference>
<evidence type="ECO:0000256" key="5">
    <source>
        <dbReference type="SAM" id="MobiDB-lite"/>
    </source>
</evidence>
<evidence type="ECO:0000256" key="3">
    <source>
        <dbReference type="ARBA" id="ARBA00023242"/>
    </source>
</evidence>
<dbReference type="GO" id="GO:0030688">
    <property type="term" value="C:preribosome, small subunit precursor"/>
    <property type="evidence" value="ECO:0007669"/>
    <property type="project" value="TreeGrafter"/>
</dbReference>
<protein>
    <recommendedName>
        <fullName evidence="6">Bms1-type G domain-containing protein</fullName>
    </recommendedName>
</protein>
<dbReference type="Pfam" id="PF04950">
    <property type="entry name" value="RIBIOP_C"/>
    <property type="match status" value="1"/>
</dbReference>